<keyword evidence="7" id="KW-1185">Reference proteome</keyword>
<evidence type="ECO:0000256" key="3">
    <source>
        <dbReference type="ARBA" id="ARBA00022723"/>
    </source>
</evidence>
<dbReference type="InterPro" id="IPR036396">
    <property type="entry name" value="Cyt_P450_sf"/>
</dbReference>
<protein>
    <recommendedName>
        <fullName evidence="8">Cytochrome P450</fullName>
    </recommendedName>
</protein>
<sequence>MVRDGGDTTGLLEELVRFSKIRALLSHVPWAFEWAHILPFTSHQILGVRDYGINCARNRIQRGPEIKDLWYYLNDEAGFEKQRPLTPDVLADGMVAVIAGSDTSSAVISILVWCLLAHPDCYRRVEEEIDEAFCDSLDEEIQYPELQAKLVYLDACM</sequence>
<comment type="cofactor">
    <cofactor evidence="1">
        <name>heme</name>
        <dbReference type="ChEBI" id="CHEBI:30413"/>
    </cofactor>
</comment>
<comment type="caution">
    <text evidence="6">The sequence shown here is derived from an EMBL/GenBank/DDBJ whole genome shotgun (WGS) entry which is preliminary data.</text>
</comment>
<evidence type="ECO:0000256" key="4">
    <source>
        <dbReference type="ARBA" id="ARBA00023002"/>
    </source>
</evidence>
<reference evidence="6 7" key="1">
    <citation type="submission" date="2024-05" db="EMBL/GenBank/DDBJ databases">
        <title>A draft genome resource for the thread blight pathogen Marasmius tenuissimus strain MS-2.</title>
        <authorList>
            <person name="Yulfo-Soto G.E."/>
            <person name="Baruah I.K."/>
            <person name="Amoako-Attah I."/>
            <person name="Bukari Y."/>
            <person name="Meinhardt L.W."/>
            <person name="Bailey B.A."/>
            <person name="Cohen S.P."/>
        </authorList>
    </citation>
    <scope>NUCLEOTIDE SEQUENCE [LARGE SCALE GENOMIC DNA]</scope>
    <source>
        <strain evidence="6 7">MS-2</strain>
    </source>
</reference>
<accession>A0ABR2ZVD1</accession>
<evidence type="ECO:0008006" key="8">
    <source>
        <dbReference type="Google" id="ProtNLM"/>
    </source>
</evidence>
<evidence type="ECO:0000256" key="1">
    <source>
        <dbReference type="ARBA" id="ARBA00001971"/>
    </source>
</evidence>
<evidence type="ECO:0000256" key="2">
    <source>
        <dbReference type="ARBA" id="ARBA00005179"/>
    </source>
</evidence>
<dbReference type="Gene3D" id="1.10.630.10">
    <property type="entry name" value="Cytochrome P450"/>
    <property type="match status" value="1"/>
</dbReference>
<dbReference type="InterPro" id="IPR050121">
    <property type="entry name" value="Cytochrome_P450_monoxygenase"/>
</dbReference>
<dbReference type="PANTHER" id="PTHR24305:SF235">
    <property type="entry name" value="CYTOCHROME P450 MONOOXYGENASE APDB-RELATED"/>
    <property type="match status" value="1"/>
</dbReference>
<evidence type="ECO:0000313" key="6">
    <source>
        <dbReference type="EMBL" id="KAL0065024.1"/>
    </source>
</evidence>
<comment type="pathway">
    <text evidence="2">Secondary metabolite biosynthesis.</text>
</comment>
<name>A0ABR2ZVD1_9AGAR</name>
<evidence type="ECO:0000256" key="5">
    <source>
        <dbReference type="ARBA" id="ARBA00023004"/>
    </source>
</evidence>
<dbReference type="InterPro" id="IPR001128">
    <property type="entry name" value="Cyt_P450"/>
</dbReference>
<proteinExistence type="predicted"/>
<dbReference type="Proteomes" id="UP001437256">
    <property type="component" value="Unassembled WGS sequence"/>
</dbReference>
<dbReference type="SUPFAM" id="SSF48264">
    <property type="entry name" value="Cytochrome P450"/>
    <property type="match status" value="1"/>
</dbReference>
<dbReference type="PANTHER" id="PTHR24305">
    <property type="entry name" value="CYTOCHROME P450"/>
    <property type="match status" value="1"/>
</dbReference>
<keyword evidence="4" id="KW-0560">Oxidoreductase</keyword>
<dbReference type="Pfam" id="PF00067">
    <property type="entry name" value="p450"/>
    <property type="match status" value="1"/>
</dbReference>
<gene>
    <name evidence="6" type="ORF">AAF712_008017</name>
</gene>
<keyword evidence="5" id="KW-0408">Iron</keyword>
<organism evidence="6 7">
    <name type="scientific">Marasmius tenuissimus</name>
    <dbReference type="NCBI Taxonomy" id="585030"/>
    <lineage>
        <taxon>Eukaryota</taxon>
        <taxon>Fungi</taxon>
        <taxon>Dikarya</taxon>
        <taxon>Basidiomycota</taxon>
        <taxon>Agaricomycotina</taxon>
        <taxon>Agaricomycetes</taxon>
        <taxon>Agaricomycetidae</taxon>
        <taxon>Agaricales</taxon>
        <taxon>Marasmiineae</taxon>
        <taxon>Marasmiaceae</taxon>
        <taxon>Marasmius</taxon>
    </lineage>
</organism>
<evidence type="ECO:0000313" key="7">
    <source>
        <dbReference type="Proteomes" id="UP001437256"/>
    </source>
</evidence>
<dbReference type="EMBL" id="JBBXMP010000053">
    <property type="protein sequence ID" value="KAL0065024.1"/>
    <property type="molecule type" value="Genomic_DNA"/>
</dbReference>
<keyword evidence="3" id="KW-0479">Metal-binding</keyword>